<dbReference type="EMBL" id="BGPR01006770">
    <property type="protein sequence ID" value="GBN21712.1"/>
    <property type="molecule type" value="Genomic_DNA"/>
</dbReference>
<evidence type="ECO:0000313" key="1">
    <source>
        <dbReference type="EMBL" id="GBN21712.1"/>
    </source>
</evidence>
<organism evidence="1 2">
    <name type="scientific">Araneus ventricosus</name>
    <name type="common">Orbweaver spider</name>
    <name type="synonym">Epeira ventricosa</name>
    <dbReference type="NCBI Taxonomy" id="182803"/>
    <lineage>
        <taxon>Eukaryota</taxon>
        <taxon>Metazoa</taxon>
        <taxon>Ecdysozoa</taxon>
        <taxon>Arthropoda</taxon>
        <taxon>Chelicerata</taxon>
        <taxon>Arachnida</taxon>
        <taxon>Araneae</taxon>
        <taxon>Araneomorphae</taxon>
        <taxon>Entelegynae</taxon>
        <taxon>Araneoidea</taxon>
        <taxon>Araneidae</taxon>
        <taxon>Araneus</taxon>
    </lineage>
</organism>
<reference evidence="1 2" key="1">
    <citation type="journal article" date="2019" name="Sci. Rep.">
        <title>Orb-weaving spider Araneus ventricosus genome elucidates the spidroin gene catalogue.</title>
        <authorList>
            <person name="Kono N."/>
            <person name="Nakamura H."/>
            <person name="Ohtoshi R."/>
            <person name="Moran D.A.P."/>
            <person name="Shinohara A."/>
            <person name="Yoshida Y."/>
            <person name="Fujiwara M."/>
            <person name="Mori M."/>
            <person name="Tomita M."/>
            <person name="Arakawa K."/>
        </authorList>
    </citation>
    <scope>NUCLEOTIDE SEQUENCE [LARGE SCALE GENOMIC DNA]</scope>
</reference>
<gene>
    <name evidence="1" type="primary">PLA2G15_2</name>
    <name evidence="1" type="ORF">AVEN_204707-2_1</name>
</gene>
<feature type="non-terminal residue" evidence="1">
    <location>
        <position position="1"/>
    </location>
</feature>
<dbReference type="Proteomes" id="UP000499080">
    <property type="component" value="Unassembled WGS sequence"/>
</dbReference>
<name>A0A4Y2M4M7_ARAVE</name>
<comment type="caution">
    <text evidence="1">The sequence shown here is derived from an EMBL/GenBank/DDBJ whole genome shotgun (WGS) entry which is preliminary data.</text>
</comment>
<keyword evidence="2" id="KW-1185">Reference proteome</keyword>
<protein>
    <submittedName>
        <fullName evidence="1">Group XV phospholipase A2</fullName>
    </submittedName>
</protein>
<accession>A0A4Y2M4M7</accession>
<evidence type="ECO:0000313" key="2">
    <source>
        <dbReference type="Proteomes" id="UP000499080"/>
    </source>
</evidence>
<proteinExistence type="predicted"/>
<dbReference type="AlphaFoldDB" id="A0A4Y2M4M7"/>
<sequence>TRLLEIVVSILLEPLNYRAFLSHVLCFDVPCLKYAISSAVEPQIFVVAGGFVGWLERSGEMGKCSYLKRSDSTDEDLSTVPIGCCREQCVLSDSDPQQIPNDTTQVDR</sequence>